<evidence type="ECO:0000313" key="2">
    <source>
        <dbReference type="WBParaSite" id="JU765_v2.g10690.t1"/>
    </source>
</evidence>
<reference evidence="2" key="1">
    <citation type="submission" date="2022-11" db="UniProtKB">
        <authorList>
            <consortium name="WormBaseParasite"/>
        </authorList>
    </citation>
    <scope>IDENTIFICATION</scope>
</reference>
<name>A0AC34PWM9_9BILA</name>
<sequence>SAFNLCKHLESIPAELAAIQISVADGKNGESKGIYLREPWETRKFRDFLINVGAKFKHLSSHDAKLNFERKILLNVTDDGENFIQCPEYFKLSPGANSFTVRVDPTKLEKGIVHFREIYGIDVDNLKIGPVFRIPVTVMVPQEVENHTDYILDRRLLLEPAVPDHFFVKVPAGASYATLKLRNCDKNHVAKVVIHII</sequence>
<protein>
    <submittedName>
        <fullName evidence="2">Uncharacterized protein</fullName>
    </submittedName>
</protein>
<evidence type="ECO:0000313" key="1">
    <source>
        <dbReference type="Proteomes" id="UP000887576"/>
    </source>
</evidence>
<organism evidence="1 2">
    <name type="scientific">Panagrolaimus sp. JU765</name>
    <dbReference type="NCBI Taxonomy" id="591449"/>
    <lineage>
        <taxon>Eukaryota</taxon>
        <taxon>Metazoa</taxon>
        <taxon>Ecdysozoa</taxon>
        <taxon>Nematoda</taxon>
        <taxon>Chromadorea</taxon>
        <taxon>Rhabditida</taxon>
        <taxon>Tylenchina</taxon>
        <taxon>Panagrolaimomorpha</taxon>
        <taxon>Panagrolaimoidea</taxon>
        <taxon>Panagrolaimidae</taxon>
        <taxon>Panagrolaimus</taxon>
    </lineage>
</organism>
<dbReference type="Proteomes" id="UP000887576">
    <property type="component" value="Unplaced"/>
</dbReference>
<proteinExistence type="predicted"/>
<accession>A0AC34PWM9</accession>
<dbReference type="WBParaSite" id="JU765_v2.g10690.t1">
    <property type="protein sequence ID" value="JU765_v2.g10690.t1"/>
    <property type="gene ID" value="JU765_v2.g10690"/>
</dbReference>